<reference evidence="1" key="1">
    <citation type="journal article" date="2020" name="mSystems">
        <title>Genome- and Community-Level Interaction Insights into Carbon Utilization and Element Cycling Functions of Hydrothermarchaeota in Hydrothermal Sediment.</title>
        <authorList>
            <person name="Zhou Z."/>
            <person name="Liu Y."/>
            <person name="Xu W."/>
            <person name="Pan J."/>
            <person name="Luo Z.H."/>
            <person name="Li M."/>
        </authorList>
    </citation>
    <scope>NUCLEOTIDE SEQUENCE [LARGE SCALE GENOMIC DNA]</scope>
    <source>
        <strain evidence="1">SpSt-301</strain>
    </source>
</reference>
<gene>
    <name evidence="1" type="ORF">ENQ35_03080</name>
</gene>
<organism evidence="1">
    <name type="scientific">Ammonifex degensii</name>
    <dbReference type="NCBI Taxonomy" id="42838"/>
    <lineage>
        <taxon>Bacteria</taxon>
        <taxon>Bacillati</taxon>
        <taxon>Bacillota</taxon>
        <taxon>Clostridia</taxon>
        <taxon>Thermoanaerobacterales</taxon>
        <taxon>Thermoanaerobacteraceae</taxon>
        <taxon>Ammonifex</taxon>
    </lineage>
</organism>
<comment type="caution">
    <text evidence="1">The sequence shown here is derived from an EMBL/GenBank/DDBJ whole genome shotgun (WGS) entry which is preliminary data.</text>
</comment>
<evidence type="ECO:0000313" key="1">
    <source>
        <dbReference type="EMBL" id="HDW51704.1"/>
    </source>
</evidence>
<accession>A0A7C1F3T4</accession>
<proteinExistence type="predicted"/>
<sequence length="76" mass="8241">MTWDGKYFAYAKARLPHVAGNDQIEAGWTELTRPEGARSVAWGTGQPLLSFAALRQTRPRNLLLLTGAAASQIGSQ</sequence>
<name>A0A7C1F3T4_9THEO</name>
<dbReference type="AlphaFoldDB" id="A0A7C1F3T4"/>
<protein>
    <submittedName>
        <fullName evidence="1">Uncharacterized protein</fullName>
    </submittedName>
</protein>
<dbReference type="EMBL" id="DSMV01000186">
    <property type="protein sequence ID" value="HDW51704.1"/>
    <property type="molecule type" value="Genomic_DNA"/>
</dbReference>